<dbReference type="SUPFAM" id="SSF56801">
    <property type="entry name" value="Acetyl-CoA synthetase-like"/>
    <property type="match status" value="1"/>
</dbReference>
<keyword evidence="5" id="KW-1185">Reference proteome</keyword>
<dbReference type="InterPro" id="IPR042099">
    <property type="entry name" value="ANL_N_sf"/>
</dbReference>
<dbReference type="Gene3D" id="1.10.1200.10">
    <property type="entry name" value="ACP-like"/>
    <property type="match status" value="1"/>
</dbReference>
<organism evidence="4 5">
    <name type="scientific">Marasmius tenuissimus</name>
    <dbReference type="NCBI Taxonomy" id="585030"/>
    <lineage>
        <taxon>Eukaryota</taxon>
        <taxon>Fungi</taxon>
        <taxon>Dikarya</taxon>
        <taxon>Basidiomycota</taxon>
        <taxon>Agaricomycotina</taxon>
        <taxon>Agaricomycetes</taxon>
        <taxon>Agaricomycetidae</taxon>
        <taxon>Agaricales</taxon>
        <taxon>Marasmiineae</taxon>
        <taxon>Marasmiaceae</taxon>
        <taxon>Marasmius</taxon>
    </lineage>
</organism>
<dbReference type="Pfam" id="PF00501">
    <property type="entry name" value="AMP-binding"/>
    <property type="match status" value="1"/>
</dbReference>
<dbReference type="Gene3D" id="3.40.50.720">
    <property type="entry name" value="NAD(P)-binding Rossmann-like Domain"/>
    <property type="match status" value="1"/>
</dbReference>
<sequence>MARFIRPHLNLGYGDDLPTGVNDLPELIAFNATHNPDLIFGRQLRGGDGLDHHDITFGQLQRAVEGCSAWLTGSEATRGREIGQAYPAPVGIFLGSDITLFIYMAALLRIGTPVLCLSARLNSVAVAHLLKATSASTLLYTGQTSRIVREVENALKGPDITLNVRYLVALSYEEFLDDIELGENASPVPAPYTHIIRHELGAVIMHSSGTTGLPKPIYHSPGYLIGYAGCHQLSEPAAPFGYNISTLPLYHGFGLVAPSLSLSIGLPFVLPPASVIPTARMVLTTLRTNNAYSMLSVPSILEDISNSADLDALTLLKTLEFVAIGGAPMKVSVAERLVAAGVKLLNHWGATEIGAISLIELPKPSNDWHYIRPRKDLGLRITEIDASDSKGSRSCRLIGHPLGWSSPFFVQDVLARNPDFPDQLCIVGRADDLIVLANGEKICPTNMERVVAEHPQVKDVLAFGSGKPSLGLIVEVVDGTNYDGEEFRNSFARYLERGNAWMDAHGKIGLNMVVFTTSTKKALVRTDKGSLARKENYVVFEEEIREAFDDADEMEAKPLPSDGLRDALRSLVASCAWSAAADFAEGPKNDSMDFFEMGMDSLQATRLRRMIQAALSCTQLPPSSETPTLPSDFCFQYSSVDKLCNAITTILSGHDITAGDGDRERLRVEAMEAMVHKCVEHLRSYKALAGEARKKPSSIVYGRVVLLTGSTGSLGCMLLETLSADPCVRKVLCLNRPRHGGLDAIRKYQIDALKRRGVVIPPEHWDKIVFIEAQTSMDNLGLDDLQYSQLLEVTHIVHNAWPMDFNRKLDSFEPHVQTLLNLIKLCLQSPCSPPPRILFTSSIAVVGKYPSLDPGLERSIVPEGAVDARATDEFGYAEAKWVCEMVLQAANEMYGGGAGDEPLLRGSSVRIGQMTGPEGSGCWNKSEHFPMICRTSKLMKALPDIDGTLSWIPANRAAVVIRDLLFGERFRPFYHVENPVRQSWKEVLGYLSVLLAGPPGLEEPLPLVSFSEWTERVRRCSDDPVKNPALKIIRFLEEDFVRMASGKVVLGTELACEDSATLKGSVPVGRRQMEEYWVYWQSRG</sequence>
<evidence type="ECO:0000313" key="5">
    <source>
        <dbReference type="Proteomes" id="UP001437256"/>
    </source>
</evidence>
<dbReference type="Proteomes" id="UP001437256">
    <property type="component" value="Unassembled WGS sequence"/>
</dbReference>
<feature type="domain" description="Carrier" evidence="3">
    <location>
        <begin position="562"/>
        <end position="651"/>
    </location>
</feature>
<dbReference type="PROSITE" id="PS50075">
    <property type="entry name" value="CARRIER"/>
    <property type="match status" value="1"/>
</dbReference>
<dbReference type="InterPro" id="IPR009081">
    <property type="entry name" value="PP-bd_ACP"/>
</dbReference>
<evidence type="ECO:0000256" key="1">
    <source>
        <dbReference type="ARBA" id="ARBA00022450"/>
    </source>
</evidence>
<dbReference type="InterPro" id="IPR036291">
    <property type="entry name" value="NAD(P)-bd_dom_sf"/>
</dbReference>
<keyword evidence="2" id="KW-0597">Phosphoprotein</keyword>
<evidence type="ECO:0000256" key="2">
    <source>
        <dbReference type="ARBA" id="ARBA00022553"/>
    </source>
</evidence>
<evidence type="ECO:0000259" key="3">
    <source>
        <dbReference type="PROSITE" id="PS50075"/>
    </source>
</evidence>
<dbReference type="InterPro" id="IPR000873">
    <property type="entry name" value="AMP-dep_synth/lig_dom"/>
</dbReference>
<name>A0ABR2ZE01_9AGAR</name>
<protein>
    <recommendedName>
        <fullName evidence="3">Carrier domain-containing protein</fullName>
    </recommendedName>
</protein>
<dbReference type="InterPro" id="IPR036736">
    <property type="entry name" value="ACP-like_sf"/>
</dbReference>
<dbReference type="Pfam" id="PF07993">
    <property type="entry name" value="NAD_binding_4"/>
    <property type="match status" value="1"/>
</dbReference>
<dbReference type="PROSITE" id="PS00012">
    <property type="entry name" value="PHOSPHOPANTETHEINE"/>
    <property type="match status" value="1"/>
</dbReference>
<dbReference type="InterPro" id="IPR006162">
    <property type="entry name" value="Ppantetheine_attach_site"/>
</dbReference>
<reference evidence="4 5" key="1">
    <citation type="submission" date="2024-05" db="EMBL/GenBank/DDBJ databases">
        <title>A draft genome resource for the thread blight pathogen Marasmius tenuissimus strain MS-2.</title>
        <authorList>
            <person name="Yulfo-Soto G.E."/>
            <person name="Baruah I.K."/>
            <person name="Amoako-Attah I."/>
            <person name="Bukari Y."/>
            <person name="Meinhardt L.W."/>
            <person name="Bailey B.A."/>
            <person name="Cohen S.P."/>
        </authorList>
    </citation>
    <scope>NUCLEOTIDE SEQUENCE [LARGE SCALE GENOMIC DNA]</scope>
    <source>
        <strain evidence="4 5">MS-2</strain>
    </source>
</reference>
<dbReference type="PROSITE" id="PS00455">
    <property type="entry name" value="AMP_BINDING"/>
    <property type="match status" value="1"/>
</dbReference>
<dbReference type="SUPFAM" id="SSF47336">
    <property type="entry name" value="ACP-like"/>
    <property type="match status" value="1"/>
</dbReference>
<proteinExistence type="predicted"/>
<dbReference type="Pfam" id="PF23562">
    <property type="entry name" value="AMP-binding_C_3"/>
    <property type="match status" value="1"/>
</dbReference>
<dbReference type="Pfam" id="PF00550">
    <property type="entry name" value="PP-binding"/>
    <property type="match status" value="1"/>
</dbReference>
<comment type="caution">
    <text evidence="4">The sequence shown here is derived from an EMBL/GenBank/DDBJ whole genome shotgun (WGS) entry which is preliminary data.</text>
</comment>
<dbReference type="PANTHER" id="PTHR43439:SF2">
    <property type="entry name" value="ENZYME, PUTATIVE (JCVI)-RELATED"/>
    <property type="match status" value="1"/>
</dbReference>
<dbReference type="PANTHER" id="PTHR43439">
    <property type="entry name" value="PHENYLACETATE-COENZYME A LIGASE"/>
    <property type="match status" value="1"/>
</dbReference>
<dbReference type="SUPFAM" id="SSF51735">
    <property type="entry name" value="NAD(P)-binding Rossmann-fold domains"/>
    <property type="match status" value="1"/>
</dbReference>
<dbReference type="InterPro" id="IPR051414">
    <property type="entry name" value="Adenylate-forming_Reductase"/>
</dbReference>
<dbReference type="InterPro" id="IPR013120">
    <property type="entry name" value="FAR_NAD-bd"/>
</dbReference>
<evidence type="ECO:0000313" key="4">
    <source>
        <dbReference type="EMBL" id="KAL0059558.1"/>
    </source>
</evidence>
<accession>A0ABR2ZE01</accession>
<dbReference type="InterPro" id="IPR020845">
    <property type="entry name" value="AMP-binding_CS"/>
</dbReference>
<dbReference type="Gene3D" id="3.40.50.12780">
    <property type="entry name" value="N-terminal domain of ligase-like"/>
    <property type="match status" value="1"/>
</dbReference>
<gene>
    <name evidence="4" type="ORF">AAF712_013703</name>
</gene>
<dbReference type="EMBL" id="JBBXMP010000219">
    <property type="protein sequence ID" value="KAL0059558.1"/>
    <property type="molecule type" value="Genomic_DNA"/>
</dbReference>
<keyword evidence="1" id="KW-0596">Phosphopantetheine</keyword>